<accession>A0A9W6RQP2</accession>
<gene>
    <name evidence="2" type="ORF">Airi01_084430</name>
</gene>
<proteinExistence type="predicted"/>
<evidence type="ECO:0000256" key="1">
    <source>
        <dbReference type="SAM" id="MobiDB-lite"/>
    </source>
</evidence>
<dbReference type="AlphaFoldDB" id="A0A9W6RQP2"/>
<comment type="caution">
    <text evidence="2">The sequence shown here is derived from an EMBL/GenBank/DDBJ whole genome shotgun (WGS) entry which is preliminary data.</text>
</comment>
<reference evidence="2" key="1">
    <citation type="submission" date="2023-03" db="EMBL/GenBank/DDBJ databases">
        <title>Actinoallomurus iriomotensis NBRC 103681.</title>
        <authorList>
            <person name="Ichikawa N."/>
            <person name="Sato H."/>
            <person name="Tonouchi N."/>
        </authorList>
    </citation>
    <scope>NUCLEOTIDE SEQUENCE</scope>
    <source>
        <strain evidence="2">NBRC 103681</strain>
    </source>
</reference>
<protein>
    <submittedName>
        <fullName evidence="2">Uncharacterized protein</fullName>
    </submittedName>
</protein>
<dbReference type="EMBL" id="BSTJ01000013">
    <property type="protein sequence ID" value="GLY80176.1"/>
    <property type="molecule type" value="Genomic_DNA"/>
</dbReference>
<sequence>METPMPYCATPGRRPAASPRGGPDAPVPTDRLHAPLTRTPAPGTTETPPSVADRHPSPRGGPAAPVPTHRLHAPLTPAPAPGTTETLPSVPDRHRAGSLPRLAAHLADAARDGRGFSNSRSDRTGSHGL</sequence>
<name>A0A9W6RQP2_9ACTN</name>
<dbReference type="Proteomes" id="UP001165135">
    <property type="component" value="Unassembled WGS sequence"/>
</dbReference>
<evidence type="ECO:0000313" key="2">
    <source>
        <dbReference type="EMBL" id="GLY80176.1"/>
    </source>
</evidence>
<organism evidence="2 3">
    <name type="scientific">Actinoallomurus iriomotensis</name>
    <dbReference type="NCBI Taxonomy" id="478107"/>
    <lineage>
        <taxon>Bacteria</taxon>
        <taxon>Bacillati</taxon>
        <taxon>Actinomycetota</taxon>
        <taxon>Actinomycetes</taxon>
        <taxon>Streptosporangiales</taxon>
        <taxon>Thermomonosporaceae</taxon>
        <taxon>Actinoallomurus</taxon>
    </lineage>
</organism>
<evidence type="ECO:0000313" key="3">
    <source>
        <dbReference type="Proteomes" id="UP001165135"/>
    </source>
</evidence>
<feature type="compositionally biased region" description="Basic and acidic residues" evidence="1">
    <location>
        <begin position="108"/>
        <end position="129"/>
    </location>
</feature>
<feature type="region of interest" description="Disordered" evidence="1">
    <location>
        <begin position="1"/>
        <end position="129"/>
    </location>
</feature>